<dbReference type="EMBL" id="SIXF01000009">
    <property type="protein sequence ID" value="TBO42207.1"/>
    <property type="molecule type" value="Genomic_DNA"/>
</dbReference>
<dbReference type="InterPro" id="IPR025343">
    <property type="entry name" value="DUF4099"/>
</dbReference>
<protein>
    <submittedName>
        <fullName evidence="2">DUF4099 domain-containing protein</fullName>
    </submittedName>
</protein>
<accession>A0A4V2JGU6</accession>
<dbReference type="Pfam" id="PF13351">
    <property type="entry name" value="DUF4099"/>
    <property type="match status" value="1"/>
</dbReference>
<name>A0A4V2JGU6_9SPHI</name>
<dbReference type="RefSeq" id="WP_131030226.1">
    <property type="nucleotide sequence ID" value="NZ_SIXF01000009.1"/>
</dbReference>
<dbReference type="AlphaFoldDB" id="A0A4V2JGU6"/>
<proteinExistence type="predicted"/>
<evidence type="ECO:0000313" key="3">
    <source>
        <dbReference type="Proteomes" id="UP000291819"/>
    </source>
</evidence>
<comment type="caution">
    <text evidence="2">The sequence shown here is derived from an EMBL/GenBank/DDBJ whole genome shotgun (WGS) entry which is preliminary data.</text>
</comment>
<sequence length="262" mass="29332">MKTLFITGELPVSQLEKLGIYHGGQLLLDPHNIRALLSGRRTELISLRGIHWEGFNIERLDAKLSLFRNDLDEVELLVHPIYKETRKHPLLSEGEMARLIQGESDFIGKSVQKEEGRSSMLNIEYDPETKEFITYDVSAVQAPDLVNGMLLSQEEKSAFKRGEVLTLGDGTRLQHRASEPLGMLSDRKALILSVLLDGGISYLLLRGIKSLNQGSAQLDYTTASFNKAYQEMEGQKTELSKAQGMGKSFSIVQEDRGRGLVR</sequence>
<keyword evidence="3" id="KW-1185">Reference proteome</keyword>
<gene>
    <name evidence="2" type="ORF">EYS08_11820</name>
</gene>
<organism evidence="2 3">
    <name type="scientific">Pedobacter kyonggii</name>
    <dbReference type="NCBI Taxonomy" id="1926871"/>
    <lineage>
        <taxon>Bacteria</taxon>
        <taxon>Pseudomonadati</taxon>
        <taxon>Bacteroidota</taxon>
        <taxon>Sphingobacteriia</taxon>
        <taxon>Sphingobacteriales</taxon>
        <taxon>Sphingobacteriaceae</taxon>
        <taxon>Pedobacter</taxon>
    </lineage>
</organism>
<evidence type="ECO:0000259" key="1">
    <source>
        <dbReference type="Pfam" id="PF13351"/>
    </source>
</evidence>
<reference evidence="2 3" key="1">
    <citation type="submission" date="2019-02" db="EMBL/GenBank/DDBJ databases">
        <title>Pedobacter kyonggii whole genome sequence analysis.</title>
        <authorList>
            <person name="Dahal R.H."/>
        </authorList>
    </citation>
    <scope>NUCLEOTIDE SEQUENCE [LARGE SCALE GENOMIC DNA]</scope>
    <source>
        <strain evidence="2 3">K-4-11-1</strain>
    </source>
</reference>
<evidence type="ECO:0000313" key="2">
    <source>
        <dbReference type="EMBL" id="TBO42207.1"/>
    </source>
</evidence>
<dbReference type="OrthoDB" id="835269at2"/>
<dbReference type="Proteomes" id="UP000291819">
    <property type="component" value="Unassembled WGS sequence"/>
</dbReference>
<feature type="domain" description="DUF4099" evidence="1">
    <location>
        <begin position="9"/>
        <end position="86"/>
    </location>
</feature>